<dbReference type="SUPFAM" id="SSF53067">
    <property type="entry name" value="Actin-like ATPase domain"/>
    <property type="match status" value="2"/>
</dbReference>
<evidence type="ECO:0000256" key="3">
    <source>
        <dbReference type="ARBA" id="ARBA00022729"/>
    </source>
</evidence>
<reference evidence="8" key="1">
    <citation type="submission" date="2022-01" db="EMBL/GenBank/DDBJ databases">
        <title>Genome Sequence Resource for Two Populations of Ditylenchus destructor, the Migratory Endoparasitic Phytonematode.</title>
        <authorList>
            <person name="Zhang H."/>
            <person name="Lin R."/>
            <person name="Xie B."/>
        </authorList>
    </citation>
    <scope>NUCLEOTIDE SEQUENCE</scope>
    <source>
        <strain evidence="8">BazhouSP</strain>
    </source>
</reference>
<dbReference type="InterPro" id="IPR029047">
    <property type="entry name" value="HSP70_peptide-bd_sf"/>
</dbReference>
<dbReference type="GO" id="GO:0140662">
    <property type="term" value="F:ATP-dependent protein folding chaperone"/>
    <property type="evidence" value="ECO:0007669"/>
    <property type="project" value="InterPro"/>
</dbReference>
<dbReference type="InterPro" id="IPR013126">
    <property type="entry name" value="Hsp_70_fam"/>
</dbReference>
<evidence type="ECO:0000256" key="2">
    <source>
        <dbReference type="ARBA" id="ARBA00007381"/>
    </source>
</evidence>
<evidence type="ECO:0000256" key="6">
    <source>
        <dbReference type="ARBA" id="ARBA00022840"/>
    </source>
</evidence>
<gene>
    <name evidence="8" type="ORF">DdX_09540</name>
</gene>
<keyword evidence="6 7" id="KW-0067">ATP-binding</keyword>
<comment type="caution">
    <text evidence="8">The sequence shown here is derived from an EMBL/GenBank/DDBJ whole genome shotgun (WGS) entry which is preliminary data.</text>
</comment>
<dbReference type="Gene3D" id="3.30.420.40">
    <property type="match status" value="2"/>
</dbReference>
<dbReference type="InterPro" id="IPR043129">
    <property type="entry name" value="ATPase_NBD"/>
</dbReference>
<dbReference type="FunFam" id="3.90.640.10:FF:000153">
    <property type="entry name" value="Endoplasmic reticulum chaperone BiP"/>
    <property type="match status" value="1"/>
</dbReference>
<protein>
    <submittedName>
        <fullName evidence="8">Hsp70 protein domain-containing protein</fullName>
    </submittedName>
</protein>
<sequence length="538" mass="59363">MGVYKNGRVEMIADGQGNRVTPSYIAFTPDTGERLTGDSAKNQLFIDPHNTIFDIKRIIGREFNTTILQDDLKLWPFQVINKNNTPHVQVKVGNETKQFAPEEILAMVFLKMKETAESCLGEEVNYAVVTVPAYFNDAQRQATKDAGSIAGLNIVRIISEPVAADGERNVLVFHLGGGTFDVTLLTIDNGVFEVLAKDGDTYLGGEDFDQRVMEYLLKLYKSKTGRDLSLDPRALQKLRIEVEKAKRALSVEHEVKIEVESVIDGEHFLETLTRAEFEELNIDLFRATLQSVEKVLEDGEIKKEDVPEIVLVGGSSYIPKVQQLLREFFNGKDPAGGINSDEAVAHGAAIQGGVIANEESNGCGCVSLCDINPLTLGIETVGGVMAKLITRHTLIPVRKSQIFSTAADNQTTVTIQVFEGERPLTRHNHPLGKLYLNGISPAPRGVPHIEVTFEIDVNDILHVRAEDKSNGNQNKITITPDQRLAPEDIQRMFDDAEEHADEDKEIKEVAEARNELEGNVQPIISQLYAVQAPTPGAT</sequence>
<dbReference type="PRINTS" id="PR00301">
    <property type="entry name" value="HEATSHOCK70"/>
</dbReference>
<dbReference type="PANTHER" id="PTHR19375">
    <property type="entry name" value="HEAT SHOCK PROTEIN 70KDA"/>
    <property type="match status" value="1"/>
</dbReference>
<keyword evidence="4 7" id="KW-0547">Nucleotide-binding</keyword>
<dbReference type="SUPFAM" id="SSF100920">
    <property type="entry name" value="Heat shock protein 70kD (HSP70), peptide-binding domain"/>
    <property type="match status" value="1"/>
</dbReference>
<keyword evidence="3" id="KW-0732">Signal</keyword>
<comment type="similarity">
    <text evidence="2 7">Belongs to the heat shock protein 70 family.</text>
</comment>
<dbReference type="Proteomes" id="UP001201812">
    <property type="component" value="Unassembled WGS sequence"/>
</dbReference>
<dbReference type="AlphaFoldDB" id="A0AAD4N5W0"/>
<dbReference type="GO" id="GO:0005788">
    <property type="term" value="C:endoplasmic reticulum lumen"/>
    <property type="evidence" value="ECO:0007669"/>
    <property type="project" value="UniProtKB-SubCell"/>
</dbReference>
<evidence type="ECO:0000256" key="7">
    <source>
        <dbReference type="RuleBase" id="RU003322"/>
    </source>
</evidence>
<proteinExistence type="inferred from homology"/>
<evidence type="ECO:0000256" key="1">
    <source>
        <dbReference type="ARBA" id="ARBA00004319"/>
    </source>
</evidence>
<name>A0AAD4N5W0_9BILA</name>
<dbReference type="Gene3D" id="2.60.34.10">
    <property type="entry name" value="Substrate Binding Domain Of DNAk, Chain A, domain 1"/>
    <property type="match status" value="1"/>
</dbReference>
<evidence type="ECO:0000313" key="9">
    <source>
        <dbReference type="Proteomes" id="UP001201812"/>
    </source>
</evidence>
<evidence type="ECO:0000313" key="8">
    <source>
        <dbReference type="EMBL" id="KAI1712454.1"/>
    </source>
</evidence>
<dbReference type="FunFam" id="2.60.34.10:FF:000012">
    <property type="entry name" value="Heat shock 70 kDa protein"/>
    <property type="match status" value="1"/>
</dbReference>
<dbReference type="EMBL" id="JAKKPZ010000018">
    <property type="protein sequence ID" value="KAI1712454.1"/>
    <property type="molecule type" value="Genomic_DNA"/>
</dbReference>
<keyword evidence="5" id="KW-0256">Endoplasmic reticulum</keyword>
<dbReference type="GO" id="GO:0005524">
    <property type="term" value="F:ATP binding"/>
    <property type="evidence" value="ECO:0007669"/>
    <property type="project" value="UniProtKB-KW"/>
</dbReference>
<accession>A0AAD4N5W0</accession>
<evidence type="ECO:0000256" key="4">
    <source>
        <dbReference type="ARBA" id="ARBA00022741"/>
    </source>
</evidence>
<dbReference type="Pfam" id="PF00012">
    <property type="entry name" value="HSP70"/>
    <property type="match status" value="1"/>
</dbReference>
<keyword evidence="9" id="KW-1185">Reference proteome</keyword>
<dbReference type="GO" id="GO:0006950">
    <property type="term" value="P:response to stress"/>
    <property type="evidence" value="ECO:0007669"/>
    <property type="project" value="UniProtKB-ARBA"/>
</dbReference>
<organism evidence="8 9">
    <name type="scientific">Ditylenchus destructor</name>
    <dbReference type="NCBI Taxonomy" id="166010"/>
    <lineage>
        <taxon>Eukaryota</taxon>
        <taxon>Metazoa</taxon>
        <taxon>Ecdysozoa</taxon>
        <taxon>Nematoda</taxon>
        <taxon>Chromadorea</taxon>
        <taxon>Rhabditida</taxon>
        <taxon>Tylenchina</taxon>
        <taxon>Tylenchomorpha</taxon>
        <taxon>Sphaerularioidea</taxon>
        <taxon>Anguinidae</taxon>
        <taxon>Anguininae</taxon>
        <taxon>Ditylenchus</taxon>
    </lineage>
</organism>
<comment type="subcellular location">
    <subcellularLocation>
        <location evidence="1">Endoplasmic reticulum lumen</location>
    </subcellularLocation>
</comment>
<evidence type="ECO:0000256" key="5">
    <source>
        <dbReference type="ARBA" id="ARBA00022824"/>
    </source>
</evidence>
<dbReference type="PROSITE" id="PS01036">
    <property type="entry name" value="HSP70_3"/>
    <property type="match status" value="1"/>
</dbReference>
<dbReference type="Gene3D" id="3.90.640.10">
    <property type="entry name" value="Actin, Chain A, domain 4"/>
    <property type="match status" value="1"/>
</dbReference>
<dbReference type="InterPro" id="IPR018181">
    <property type="entry name" value="Heat_shock_70_CS"/>
</dbReference>